<evidence type="ECO:0000256" key="4">
    <source>
        <dbReference type="ARBA" id="ARBA00023015"/>
    </source>
</evidence>
<feature type="compositionally biased region" description="Low complexity" evidence="8">
    <location>
        <begin position="203"/>
        <end position="212"/>
    </location>
</feature>
<evidence type="ECO:0000259" key="9">
    <source>
        <dbReference type="PROSITE" id="PS50071"/>
    </source>
</evidence>
<keyword evidence="6 7" id="KW-0238">DNA-binding</keyword>
<dbReference type="Pfam" id="PF00046">
    <property type="entry name" value="Homeodomain"/>
    <property type="match status" value="1"/>
</dbReference>
<dbReference type="PROSITE" id="PS50071">
    <property type="entry name" value="HOMEOBOX_2"/>
    <property type="match status" value="1"/>
</dbReference>
<feature type="region of interest" description="Disordered" evidence="8">
    <location>
        <begin position="1"/>
        <end position="72"/>
    </location>
</feature>
<keyword evidence="6 7" id="KW-0371">Homeobox</keyword>
<dbReference type="InterPro" id="IPR001356">
    <property type="entry name" value="HD"/>
</dbReference>
<dbReference type="Gene3D" id="1.10.10.60">
    <property type="entry name" value="Homeodomain-like"/>
    <property type="match status" value="1"/>
</dbReference>
<dbReference type="PANTHER" id="PTHR45882">
    <property type="entry name" value="PITUITARY HOMEOBOX HOMOLOG PTX1"/>
    <property type="match status" value="1"/>
</dbReference>
<evidence type="ECO:0000313" key="10">
    <source>
        <dbReference type="Proteomes" id="UP000694910"/>
    </source>
</evidence>
<accession>A0ABM1CNN2</accession>
<dbReference type="Proteomes" id="UP000694910">
    <property type="component" value="Unplaced"/>
</dbReference>
<dbReference type="GO" id="GO:0003677">
    <property type="term" value="F:DNA binding"/>
    <property type="evidence" value="ECO:0007669"/>
    <property type="project" value="UniProtKB-KW"/>
</dbReference>
<evidence type="ECO:0000256" key="5">
    <source>
        <dbReference type="ARBA" id="ARBA00023163"/>
    </source>
</evidence>
<name>A0ABM1CNN2_CERSS</name>
<evidence type="ECO:0000256" key="2">
    <source>
        <dbReference type="ARBA" id="ARBA00006503"/>
    </source>
</evidence>
<dbReference type="SMART" id="SM00389">
    <property type="entry name" value="HOX"/>
    <property type="match status" value="1"/>
</dbReference>
<dbReference type="GeneID" id="101389793"/>
<feature type="compositionally biased region" description="Basic and acidic residues" evidence="8">
    <location>
        <begin position="31"/>
        <end position="43"/>
    </location>
</feature>
<dbReference type="CDD" id="cd00086">
    <property type="entry name" value="homeodomain"/>
    <property type="match status" value="1"/>
</dbReference>
<dbReference type="PANTHER" id="PTHR45882:SF2">
    <property type="entry name" value="PITUITARY HOMEOBOX 3"/>
    <property type="match status" value="1"/>
</dbReference>
<evidence type="ECO:0000256" key="8">
    <source>
        <dbReference type="SAM" id="MobiDB-lite"/>
    </source>
</evidence>
<keyword evidence="4" id="KW-0805">Transcription regulation</keyword>
<protein>
    <submittedName>
        <fullName evidence="11">Pituitary homeobox 3 isoform X2</fullName>
    </submittedName>
</protein>
<organism evidence="10 11">
    <name type="scientific">Ceratotherium simum simum</name>
    <name type="common">Southern white rhinoceros</name>
    <dbReference type="NCBI Taxonomy" id="73337"/>
    <lineage>
        <taxon>Eukaryota</taxon>
        <taxon>Metazoa</taxon>
        <taxon>Chordata</taxon>
        <taxon>Craniata</taxon>
        <taxon>Vertebrata</taxon>
        <taxon>Euteleostomi</taxon>
        <taxon>Mammalia</taxon>
        <taxon>Eutheria</taxon>
        <taxon>Laurasiatheria</taxon>
        <taxon>Perissodactyla</taxon>
        <taxon>Rhinocerotidae</taxon>
        <taxon>Ceratotherium</taxon>
    </lineage>
</organism>
<keyword evidence="3" id="KW-0217">Developmental protein</keyword>
<comment type="subcellular location">
    <subcellularLocation>
        <location evidence="1 6 7">Nucleus</location>
    </subcellularLocation>
</comment>
<reference evidence="11" key="1">
    <citation type="submission" date="2025-08" db="UniProtKB">
        <authorList>
            <consortium name="RefSeq"/>
        </authorList>
    </citation>
    <scope>IDENTIFICATION</scope>
</reference>
<keyword evidence="5" id="KW-0804">Transcription</keyword>
<dbReference type="InterPro" id="IPR009057">
    <property type="entry name" value="Homeodomain-like_sf"/>
</dbReference>
<evidence type="ECO:0000256" key="7">
    <source>
        <dbReference type="RuleBase" id="RU000682"/>
    </source>
</evidence>
<gene>
    <name evidence="11" type="primary">LOC101389793</name>
</gene>
<evidence type="ECO:0000313" key="11">
    <source>
        <dbReference type="RefSeq" id="XP_014641163.1"/>
    </source>
</evidence>
<feature type="region of interest" description="Disordered" evidence="8">
    <location>
        <begin position="182"/>
        <end position="212"/>
    </location>
</feature>
<proteinExistence type="inferred from homology"/>
<feature type="DNA-binding region" description="Homeobox" evidence="6">
    <location>
        <begin position="62"/>
        <end position="100"/>
    </location>
</feature>
<evidence type="ECO:0000256" key="1">
    <source>
        <dbReference type="ARBA" id="ARBA00004123"/>
    </source>
</evidence>
<sequence>MEFGLLSEAEVRSPALSLSDAGTPHPPLPEHGCKGQEHSDSEKASASLPGGSPEDGSLKKKQRRQRTHFTSQQLQELEATFQRNRYPDMSVVQEPARQVAEARAQPAGGAVQGRLRSAAWGAGAALRGGVSRLLVRQLATQGARPAARRQDLPVRLQLGQRGASGFAARLLATQLHRRLHGAVGRGRPGHRARARGPSGPGRGAPRAGSGRSVLRGSVLPLRLGRRSRSCSRLLPLRVSGPV</sequence>
<evidence type="ECO:0000256" key="6">
    <source>
        <dbReference type="PROSITE-ProRule" id="PRU00108"/>
    </source>
</evidence>
<dbReference type="RefSeq" id="XP_014641163.1">
    <property type="nucleotide sequence ID" value="XM_014785677.1"/>
</dbReference>
<dbReference type="SUPFAM" id="SSF46689">
    <property type="entry name" value="Homeodomain-like"/>
    <property type="match status" value="1"/>
</dbReference>
<keyword evidence="6 7" id="KW-0539">Nucleus</keyword>
<evidence type="ECO:0000256" key="3">
    <source>
        <dbReference type="ARBA" id="ARBA00022473"/>
    </source>
</evidence>
<keyword evidence="10" id="KW-1185">Reference proteome</keyword>
<comment type="similarity">
    <text evidence="2">Belongs to the paired homeobox family. Bicoid subfamily.</text>
</comment>
<feature type="domain" description="Homeobox" evidence="9">
    <location>
        <begin position="60"/>
        <end position="99"/>
    </location>
</feature>